<protein>
    <submittedName>
        <fullName evidence="1">Uncharacterized protein</fullName>
    </submittedName>
</protein>
<sequence>MRISETVHAENRYTVDSPFYRVNFWEQASPPRGWMLDAYILSEVEDLTEVYQWIEENARGRRFELFIEIQEEPLGPFNSPRTSDLIRLLGRNPNVGESVHIATFVPI</sequence>
<keyword evidence="2" id="KW-1185">Reference proteome</keyword>
<reference evidence="1 2" key="1">
    <citation type="submission" date="2024-04" db="EMBL/GenBank/DDBJ databases">
        <title>Arthrobacter sp. from Plains bison fecal sample.</title>
        <authorList>
            <person name="Ruzzini A."/>
        </authorList>
    </citation>
    <scope>NUCLEOTIDE SEQUENCE [LARGE SCALE GENOMIC DNA]</scope>
    <source>
        <strain evidence="1 2">EINP1</strain>
    </source>
</reference>
<dbReference type="RefSeq" id="WP_342023622.1">
    <property type="nucleotide sequence ID" value="NZ_CP151657.1"/>
</dbReference>
<proteinExistence type="predicted"/>
<dbReference type="EMBL" id="CP151657">
    <property type="protein sequence ID" value="WZP15975.1"/>
    <property type="molecule type" value="Genomic_DNA"/>
</dbReference>
<organism evidence="1 2">
    <name type="scientific">Arthrobacter citreus</name>
    <dbReference type="NCBI Taxonomy" id="1670"/>
    <lineage>
        <taxon>Bacteria</taxon>
        <taxon>Bacillati</taxon>
        <taxon>Actinomycetota</taxon>
        <taxon>Actinomycetes</taxon>
        <taxon>Micrococcales</taxon>
        <taxon>Micrococcaceae</taxon>
        <taxon>Arthrobacter</taxon>
    </lineage>
</organism>
<name>A0ABZ2ZV63_9MICC</name>
<gene>
    <name evidence="1" type="ORF">AAE021_17835</name>
</gene>
<evidence type="ECO:0000313" key="2">
    <source>
        <dbReference type="Proteomes" id="UP001448858"/>
    </source>
</evidence>
<dbReference type="Proteomes" id="UP001448858">
    <property type="component" value="Chromosome"/>
</dbReference>
<evidence type="ECO:0000313" key="1">
    <source>
        <dbReference type="EMBL" id="WZP15975.1"/>
    </source>
</evidence>
<accession>A0ABZ2ZV63</accession>